<dbReference type="SUPFAM" id="SSF101898">
    <property type="entry name" value="NHL repeat"/>
    <property type="match status" value="1"/>
</dbReference>
<accession>A0ABS8L9T9</accession>
<organism evidence="3 4">
    <name type="scientific">Xanthomonas vesicatoria</name>
    <dbReference type="NCBI Taxonomy" id="56460"/>
    <lineage>
        <taxon>Bacteria</taxon>
        <taxon>Pseudomonadati</taxon>
        <taxon>Pseudomonadota</taxon>
        <taxon>Gammaproteobacteria</taxon>
        <taxon>Lysobacterales</taxon>
        <taxon>Lysobacteraceae</taxon>
        <taxon>Xanthomonas</taxon>
    </lineage>
</organism>
<feature type="chain" id="PRO_5045915204" evidence="1">
    <location>
        <begin position="24"/>
        <end position="325"/>
    </location>
</feature>
<sequence length="325" mass="34445">MHFNVLLTAALVGVGLLTTCAQDAHVNSANKVPSHTDTEQPSSGASVEPQRFTLAPTTMVDGIHLTELSGLAWDADENLLYAVSDNGYVFHFRLVLDGNRITRIEPVHAAALVDATSGLPPKAFNAEGLAVNNSANGVAGDTELVVALEDKPPRIARFRPNGALLGDVAVPSPANDLSHYRKSGRGLESVALHPAYGLLTAPESPLLGQSEDRHTVYAKQRGWSFRRHSPQSRLKGLDLLPDGSVLVLERNKTGTKDVFGASVRRLDLGACGSDGLCATETVAVLPAGPDNFEGMTLIDPQHLLLVSDNAGLVTQGTDFVLVPRS</sequence>
<dbReference type="Proteomes" id="UP001430544">
    <property type="component" value="Unassembled WGS sequence"/>
</dbReference>
<evidence type="ECO:0000259" key="2">
    <source>
        <dbReference type="Pfam" id="PF13449"/>
    </source>
</evidence>
<name>A0ABS8L9T9_9XANT</name>
<evidence type="ECO:0000313" key="4">
    <source>
        <dbReference type="Proteomes" id="UP001430544"/>
    </source>
</evidence>
<comment type="caution">
    <text evidence="3">The sequence shown here is derived from an EMBL/GenBank/DDBJ whole genome shotgun (WGS) entry which is preliminary data.</text>
</comment>
<proteinExistence type="predicted"/>
<dbReference type="RefSeq" id="WP_080763093.1">
    <property type="nucleotide sequence ID" value="NZ_CP018470.1"/>
</dbReference>
<keyword evidence="1" id="KW-0732">Signal</keyword>
<evidence type="ECO:0000313" key="3">
    <source>
        <dbReference type="EMBL" id="MCC8622515.1"/>
    </source>
</evidence>
<feature type="domain" description="Phytase-like" evidence="2">
    <location>
        <begin position="65"/>
        <end position="309"/>
    </location>
</feature>
<reference evidence="3" key="1">
    <citation type="submission" date="2021-11" db="EMBL/GenBank/DDBJ databases">
        <title>Genome resources and taxonomic validation of 89 Xanthomonas strains.</title>
        <authorList>
            <person name="Tambong J.T."/>
        </authorList>
    </citation>
    <scope>NUCLEOTIDE SEQUENCE</scope>
    <source>
        <strain evidence="3">Bv 5-4A</strain>
    </source>
</reference>
<feature type="signal peptide" evidence="1">
    <location>
        <begin position="1"/>
        <end position="23"/>
    </location>
</feature>
<dbReference type="EMBL" id="JAJIUN010000045">
    <property type="protein sequence ID" value="MCC8622515.1"/>
    <property type="molecule type" value="Genomic_DNA"/>
</dbReference>
<keyword evidence="4" id="KW-1185">Reference proteome</keyword>
<dbReference type="Pfam" id="PF13449">
    <property type="entry name" value="Phytase-like"/>
    <property type="match status" value="1"/>
</dbReference>
<evidence type="ECO:0000256" key="1">
    <source>
        <dbReference type="SAM" id="SignalP"/>
    </source>
</evidence>
<protein>
    <submittedName>
        <fullName evidence="3">Esterase-like activity of phytase family protein</fullName>
    </submittedName>
</protein>
<gene>
    <name evidence="3" type="ORF">LN473_11055</name>
</gene>
<dbReference type="InterPro" id="IPR027372">
    <property type="entry name" value="Phytase-like_dom"/>
</dbReference>